<comment type="cofactor">
    <cofactor evidence="8">
        <name>Mg(2+)</name>
        <dbReference type="ChEBI" id="CHEBI:18420"/>
    </cofactor>
</comment>
<evidence type="ECO:0000256" key="4">
    <source>
        <dbReference type="ARBA" id="ARBA00022741"/>
    </source>
</evidence>
<name>A0ABT0S8G0_9SPHN</name>
<keyword evidence="1 8" id="KW-0963">Cytoplasm</keyword>
<dbReference type="CDD" id="cd02503">
    <property type="entry name" value="MobA"/>
    <property type="match status" value="1"/>
</dbReference>
<dbReference type="EMBL" id="JAMGBB010000001">
    <property type="protein sequence ID" value="MCL6740686.1"/>
    <property type="molecule type" value="Genomic_DNA"/>
</dbReference>
<keyword evidence="10" id="KW-0548">Nucleotidyltransferase</keyword>
<dbReference type="SUPFAM" id="SSF53448">
    <property type="entry name" value="Nucleotide-diphospho-sugar transferases"/>
    <property type="match status" value="1"/>
</dbReference>
<comment type="caution">
    <text evidence="10">The sequence shown here is derived from an EMBL/GenBank/DDBJ whole genome shotgun (WGS) entry which is preliminary data.</text>
</comment>
<proteinExistence type="inferred from homology"/>
<comment type="subcellular location">
    <subcellularLocation>
        <location evidence="8">Cytoplasm</location>
    </subcellularLocation>
</comment>
<gene>
    <name evidence="8" type="primary">mobA</name>
    <name evidence="10" type="ORF">LZ518_06010</name>
</gene>
<dbReference type="InterPro" id="IPR025877">
    <property type="entry name" value="MobA-like_NTP_Trfase"/>
</dbReference>
<dbReference type="GO" id="GO:0016779">
    <property type="term" value="F:nucleotidyltransferase activity"/>
    <property type="evidence" value="ECO:0007669"/>
    <property type="project" value="UniProtKB-KW"/>
</dbReference>
<feature type="binding site" evidence="8">
    <location>
        <position position="101"/>
    </location>
    <ligand>
        <name>Mg(2+)</name>
        <dbReference type="ChEBI" id="CHEBI:18420"/>
    </ligand>
</feature>
<feature type="domain" description="MobA-like NTP transferase" evidence="9">
    <location>
        <begin position="10"/>
        <end position="160"/>
    </location>
</feature>
<feature type="binding site" evidence="8">
    <location>
        <position position="101"/>
    </location>
    <ligand>
        <name>GTP</name>
        <dbReference type="ChEBI" id="CHEBI:37565"/>
    </ligand>
</feature>
<dbReference type="Pfam" id="PF12804">
    <property type="entry name" value="NTP_transf_3"/>
    <property type="match status" value="1"/>
</dbReference>
<reference evidence="10" key="1">
    <citation type="submission" date="2022-05" db="EMBL/GenBank/DDBJ databases">
        <authorList>
            <person name="Jo J.-H."/>
            <person name="Im W.-T."/>
        </authorList>
    </citation>
    <scope>NUCLEOTIDE SEQUENCE</scope>
    <source>
        <strain evidence="10">RB56-2</strain>
    </source>
</reference>
<dbReference type="Gene3D" id="3.90.550.10">
    <property type="entry name" value="Spore Coat Polysaccharide Biosynthesis Protein SpsA, Chain A"/>
    <property type="match status" value="1"/>
</dbReference>
<dbReference type="HAMAP" id="MF_00316">
    <property type="entry name" value="MobA"/>
    <property type="match status" value="1"/>
</dbReference>
<keyword evidence="11" id="KW-1185">Reference proteome</keyword>
<comment type="caution">
    <text evidence="8">Lacks conserved residue(s) required for the propagation of feature annotation.</text>
</comment>
<keyword evidence="6 8" id="KW-0342">GTP-binding</keyword>
<evidence type="ECO:0000313" key="10">
    <source>
        <dbReference type="EMBL" id="MCL6740686.1"/>
    </source>
</evidence>
<comment type="domain">
    <text evidence="8">The N-terminal domain determines nucleotide recognition and specific binding, while the C-terminal domain determines the specific binding to the target protein.</text>
</comment>
<feature type="binding site" evidence="8">
    <location>
        <position position="24"/>
    </location>
    <ligand>
        <name>GTP</name>
        <dbReference type="ChEBI" id="CHEBI:37565"/>
    </ligand>
</feature>
<feature type="binding site" evidence="8">
    <location>
        <position position="69"/>
    </location>
    <ligand>
        <name>GTP</name>
        <dbReference type="ChEBI" id="CHEBI:37565"/>
    </ligand>
</feature>
<evidence type="ECO:0000256" key="6">
    <source>
        <dbReference type="ARBA" id="ARBA00023134"/>
    </source>
</evidence>
<comment type="subunit">
    <text evidence="8">Monomer.</text>
</comment>
<keyword evidence="7 8" id="KW-0501">Molybdenum cofactor biosynthesis</keyword>
<dbReference type="Proteomes" id="UP001165383">
    <property type="component" value="Unassembled WGS sequence"/>
</dbReference>
<organism evidence="10 11">
    <name type="scientific">Sphingomonas brevis</name>
    <dbReference type="NCBI Taxonomy" id="2908206"/>
    <lineage>
        <taxon>Bacteria</taxon>
        <taxon>Pseudomonadati</taxon>
        <taxon>Pseudomonadota</taxon>
        <taxon>Alphaproteobacteria</taxon>
        <taxon>Sphingomonadales</taxon>
        <taxon>Sphingomonadaceae</taxon>
        <taxon>Sphingomonas</taxon>
    </lineage>
</organism>
<comment type="similarity">
    <text evidence="8">Belongs to the MobA family.</text>
</comment>
<dbReference type="PANTHER" id="PTHR19136">
    <property type="entry name" value="MOLYBDENUM COFACTOR GUANYLYLTRANSFERASE"/>
    <property type="match status" value="1"/>
</dbReference>
<evidence type="ECO:0000259" key="9">
    <source>
        <dbReference type="Pfam" id="PF12804"/>
    </source>
</evidence>
<evidence type="ECO:0000313" key="11">
    <source>
        <dbReference type="Proteomes" id="UP001165383"/>
    </source>
</evidence>
<dbReference type="RefSeq" id="WP_249915107.1">
    <property type="nucleotide sequence ID" value="NZ_JAMGBB010000001.1"/>
</dbReference>
<dbReference type="InterPro" id="IPR013482">
    <property type="entry name" value="Molybde_CF_guanTrfase"/>
</dbReference>
<protein>
    <recommendedName>
        <fullName evidence="8">Molybdenum cofactor guanylyltransferase</fullName>
        <shortName evidence="8">MoCo guanylyltransferase</shortName>
        <ecNumber evidence="8">2.7.7.77</ecNumber>
    </recommendedName>
    <alternativeName>
        <fullName evidence="8">GTP:molybdopterin guanylyltransferase</fullName>
    </alternativeName>
    <alternativeName>
        <fullName evidence="8">Mo-MPT guanylyltransferase</fullName>
    </alternativeName>
    <alternativeName>
        <fullName evidence="8">Molybdopterin guanylyltransferase</fullName>
    </alternativeName>
    <alternativeName>
        <fullName evidence="8">Molybdopterin-guanine dinucleotide synthase</fullName>
        <shortName evidence="8">MGD synthase</shortName>
    </alternativeName>
</protein>
<evidence type="ECO:0000256" key="1">
    <source>
        <dbReference type="ARBA" id="ARBA00022490"/>
    </source>
</evidence>
<evidence type="ECO:0000256" key="2">
    <source>
        <dbReference type="ARBA" id="ARBA00022679"/>
    </source>
</evidence>
<dbReference type="PANTHER" id="PTHR19136:SF81">
    <property type="entry name" value="MOLYBDENUM COFACTOR GUANYLYLTRANSFERASE"/>
    <property type="match status" value="1"/>
</dbReference>
<comment type="function">
    <text evidence="8">Transfers a GMP moiety from GTP to Mo-molybdopterin (Mo-MPT) cofactor (Moco or molybdenum cofactor) to form Mo-molybdopterin guanine dinucleotide (Mo-MGD) cofactor.</text>
</comment>
<comment type="catalytic activity">
    <reaction evidence="8">
        <text>Mo-molybdopterin + GTP + H(+) = Mo-molybdopterin guanine dinucleotide + diphosphate</text>
        <dbReference type="Rhea" id="RHEA:34243"/>
        <dbReference type="ChEBI" id="CHEBI:15378"/>
        <dbReference type="ChEBI" id="CHEBI:33019"/>
        <dbReference type="ChEBI" id="CHEBI:37565"/>
        <dbReference type="ChEBI" id="CHEBI:71302"/>
        <dbReference type="ChEBI" id="CHEBI:71310"/>
        <dbReference type="EC" id="2.7.7.77"/>
    </reaction>
</comment>
<keyword evidence="3 8" id="KW-0479">Metal-binding</keyword>
<dbReference type="InterPro" id="IPR029044">
    <property type="entry name" value="Nucleotide-diphossugar_trans"/>
</dbReference>
<evidence type="ECO:0000256" key="5">
    <source>
        <dbReference type="ARBA" id="ARBA00022842"/>
    </source>
</evidence>
<dbReference type="EC" id="2.7.7.77" evidence="8"/>
<evidence type="ECO:0000256" key="7">
    <source>
        <dbReference type="ARBA" id="ARBA00023150"/>
    </source>
</evidence>
<evidence type="ECO:0000256" key="3">
    <source>
        <dbReference type="ARBA" id="ARBA00022723"/>
    </source>
</evidence>
<feature type="binding site" evidence="8">
    <location>
        <begin position="12"/>
        <end position="14"/>
    </location>
    <ligand>
        <name>GTP</name>
        <dbReference type="ChEBI" id="CHEBI:37565"/>
    </ligand>
</feature>
<keyword evidence="2 8" id="KW-0808">Transferase</keyword>
<accession>A0ABT0S8G0</accession>
<sequence>MTTGCDLAVAVLAGGMGSRLGGGKPLIVLGGKPLVERAFERGRSWSNCMVVSLRSADQAGPIALPWIADAPGIEGPLAGLASALEWASQQGANDVLTIPCDMPFLPEDLPQRLRSGIGELGAAIAASGGSLHPVCGLWRTAALAEIPDYCALGKRSLQGFARHIGFAEVEWPVTPRDPFFNINSPADLAAAEALLGA</sequence>
<keyword evidence="4 8" id="KW-0547">Nucleotide-binding</keyword>
<keyword evidence="5 8" id="KW-0460">Magnesium</keyword>
<evidence type="ECO:0000256" key="8">
    <source>
        <dbReference type="HAMAP-Rule" id="MF_00316"/>
    </source>
</evidence>